<accession>A0A8S1DPM9</accession>
<gene>
    <name evidence="4" type="ORF">CLODIP_2_CD10792</name>
</gene>
<organism evidence="4 5">
    <name type="scientific">Cloeon dipterum</name>
    <dbReference type="NCBI Taxonomy" id="197152"/>
    <lineage>
        <taxon>Eukaryota</taxon>
        <taxon>Metazoa</taxon>
        <taxon>Ecdysozoa</taxon>
        <taxon>Arthropoda</taxon>
        <taxon>Hexapoda</taxon>
        <taxon>Insecta</taxon>
        <taxon>Pterygota</taxon>
        <taxon>Palaeoptera</taxon>
        <taxon>Ephemeroptera</taxon>
        <taxon>Pisciforma</taxon>
        <taxon>Baetidae</taxon>
        <taxon>Cloeon</taxon>
    </lineage>
</organism>
<evidence type="ECO:0000313" key="5">
    <source>
        <dbReference type="Proteomes" id="UP000494165"/>
    </source>
</evidence>
<dbReference type="AlphaFoldDB" id="A0A8S1DPM9"/>
<sequence length="252" mass="27762">MFNLRIAFLATSVCWLAFALADSDASSGTNTSSTLNCERGTYDDAEGNCKQCKDFFDSCKSDEECCAKELLQCYQGVCGCKLETLWSQFDKECLATPTFPPEIEGQIKTTILVASIVGGIFVLIVLLLIIYVIVRAYKIYKLEQARRASGQDVRSAAFHPSAHPPPPPPGTVVWNNDPAHNQQQHYQQPYPYHPHAKAHVTPPHSLFPRRSSTGSASAPPEEVCYDYQPSQSQDTAFSPPSYPSYESAAATE</sequence>
<dbReference type="CDD" id="cd12087">
    <property type="entry name" value="TM_EGFR-like"/>
    <property type="match status" value="1"/>
</dbReference>
<feature type="signal peptide" evidence="3">
    <location>
        <begin position="1"/>
        <end position="21"/>
    </location>
</feature>
<evidence type="ECO:0000256" key="2">
    <source>
        <dbReference type="SAM" id="Phobius"/>
    </source>
</evidence>
<evidence type="ECO:0000313" key="4">
    <source>
        <dbReference type="EMBL" id="CAB3383056.1"/>
    </source>
</evidence>
<protein>
    <submittedName>
        <fullName evidence="4">Uncharacterized protein</fullName>
    </submittedName>
</protein>
<evidence type="ECO:0000256" key="3">
    <source>
        <dbReference type="SAM" id="SignalP"/>
    </source>
</evidence>
<reference evidence="4 5" key="1">
    <citation type="submission" date="2020-04" db="EMBL/GenBank/DDBJ databases">
        <authorList>
            <person name="Alioto T."/>
            <person name="Alioto T."/>
            <person name="Gomez Garrido J."/>
        </authorList>
    </citation>
    <scope>NUCLEOTIDE SEQUENCE [LARGE SCALE GENOMIC DNA]</scope>
</reference>
<keyword evidence="3" id="KW-0732">Signal</keyword>
<feature type="region of interest" description="Disordered" evidence="1">
    <location>
        <begin position="153"/>
        <end position="252"/>
    </location>
</feature>
<evidence type="ECO:0000256" key="1">
    <source>
        <dbReference type="SAM" id="MobiDB-lite"/>
    </source>
</evidence>
<feature type="chain" id="PRO_5035899254" evidence="3">
    <location>
        <begin position="22"/>
        <end position="252"/>
    </location>
</feature>
<dbReference type="Proteomes" id="UP000494165">
    <property type="component" value="Unassembled WGS sequence"/>
</dbReference>
<comment type="caution">
    <text evidence="4">The sequence shown here is derived from an EMBL/GenBank/DDBJ whole genome shotgun (WGS) entry which is preliminary data.</text>
</comment>
<feature type="transmembrane region" description="Helical" evidence="2">
    <location>
        <begin position="111"/>
        <end position="134"/>
    </location>
</feature>
<keyword evidence="2" id="KW-0472">Membrane</keyword>
<keyword evidence="2" id="KW-1133">Transmembrane helix</keyword>
<dbReference type="EMBL" id="CADEPI010000293">
    <property type="protein sequence ID" value="CAB3383056.1"/>
    <property type="molecule type" value="Genomic_DNA"/>
</dbReference>
<proteinExistence type="predicted"/>
<keyword evidence="5" id="KW-1185">Reference proteome</keyword>
<name>A0A8S1DPM9_9INSE</name>
<feature type="compositionally biased region" description="Low complexity" evidence="1">
    <location>
        <begin position="236"/>
        <end position="252"/>
    </location>
</feature>
<keyword evidence="2" id="KW-0812">Transmembrane</keyword>